<dbReference type="GO" id="GO:0004497">
    <property type="term" value="F:monooxygenase activity"/>
    <property type="evidence" value="ECO:0007669"/>
    <property type="project" value="UniProtKB-KW"/>
</dbReference>
<comment type="caution">
    <text evidence="4">The sequence shown here is derived from an EMBL/GenBank/DDBJ whole genome shotgun (WGS) entry which is preliminary data.</text>
</comment>
<dbReference type="Pfam" id="PF01494">
    <property type="entry name" value="FAD_binding_3"/>
    <property type="match status" value="1"/>
</dbReference>
<sequence length="391" mass="40951">MRIIVIGGGVAGAAAALAMRLIGAAVTVYEARADPGGEVGSFVSLAANGLRGLEALGCAEAVRRSGFDVPRQRMRGSGGLLIGDVPRGRRSADPLISVTLMRARLVTALREAAADAGAVFRFGDRAVGADPATGEVAFASGLRDRADLVVAADGIWSVLRGVLDADAPVPEYAGLYTVSGVSQGVATDPGVFDLTLAGAGAFIHVRAGDEVWWAAQIDERAEPEREGVADAEWTRRAAAAFADEAVPSRLVAATARLHRPVVHHVLDEVPVWHRGRIVLIGDAAHPVGAGQGASMAIEDAVALAGAVASAPVPEALDAYAAQRRPRIRKVIRTAEDNRGAKRAGPAARRAREFMMRLFVPLVYERATGWLYDHRPALPERKVADAAAPQSD</sequence>
<dbReference type="AlphaFoldDB" id="A0A4S8PAK4"/>
<evidence type="ECO:0000256" key="2">
    <source>
        <dbReference type="ARBA" id="ARBA00023033"/>
    </source>
</evidence>
<dbReference type="Proteomes" id="UP000305792">
    <property type="component" value="Unassembled WGS sequence"/>
</dbReference>
<dbReference type="RefSeq" id="WP_136530947.1">
    <property type="nucleotide sequence ID" value="NZ_STGX01000013.1"/>
</dbReference>
<protein>
    <submittedName>
        <fullName evidence="4">FAD-dependent oxidoreductase</fullName>
    </submittedName>
</protein>
<dbReference type="PRINTS" id="PR00420">
    <property type="entry name" value="RNGMNOXGNASE"/>
</dbReference>
<organism evidence="4 5">
    <name type="scientific">Glycomyces paridis</name>
    <dbReference type="NCBI Taxonomy" id="2126555"/>
    <lineage>
        <taxon>Bacteria</taxon>
        <taxon>Bacillati</taxon>
        <taxon>Actinomycetota</taxon>
        <taxon>Actinomycetes</taxon>
        <taxon>Glycomycetales</taxon>
        <taxon>Glycomycetaceae</taxon>
        <taxon>Glycomyces</taxon>
    </lineage>
</organism>
<dbReference type="SUPFAM" id="SSF51905">
    <property type="entry name" value="FAD/NAD(P)-binding domain"/>
    <property type="match status" value="1"/>
</dbReference>
<name>A0A4S8PAK4_9ACTN</name>
<evidence type="ECO:0000256" key="1">
    <source>
        <dbReference type="ARBA" id="ARBA00023002"/>
    </source>
</evidence>
<gene>
    <name evidence="4" type="ORF">E9998_17340</name>
</gene>
<dbReference type="InterPro" id="IPR050493">
    <property type="entry name" value="FAD-dep_Monooxygenase_BioMet"/>
</dbReference>
<reference evidence="4 5" key="1">
    <citation type="journal article" date="2018" name="Int. J. Syst. Evol. Microbiol.">
        <title>Glycomyces paridis sp. nov., isolated from the medicinal plant Paris polyphylla.</title>
        <authorList>
            <person name="Fang X.M."/>
            <person name="Bai J.L."/>
            <person name="Su J."/>
            <person name="Zhao L.L."/>
            <person name="Liu H.Y."/>
            <person name="Ma B.P."/>
            <person name="Zhang Y.Q."/>
            <person name="Yu L.Y."/>
        </authorList>
    </citation>
    <scope>NUCLEOTIDE SEQUENCE [LARGE SCALE GENOMIC DNA]</scope>
    <source>
        <strain evidence="4 5">CPCC 204357</strain>
    </source>
</reference>
<dbReference type="InterPro" id="IPR036188">
    <property type="entry name" value="FAD/NAD-bd_sf"/>
</dbReference>
<keyword evidence="2" id="KW-0503">Monooxygenase</keyword>
<dbReference type="InterPro" id="IPR002938">
    <property type="entry name" value="FAD-bd"/>
</dbReference>
<dbReference type="OrthoDB" id="9782160at2"/>
<keyword evidence="5" id="KW-1185">Reference proteome</keyword>
<dbReference type="Gene3D" id="3.50.50.60">
    <property type="entry name" value="FAD/NAD(P)-binding domain"/>
    <property type="match status" value="1"/>
</dbReference>
<evidence type="ECO:0000259" key="3">
    <source>
        <dbReference type="Pfam" id="PF01494"/>
    </source>
</evidence>
<accession>A0A4S8PAK4</accession>
<proteinExistence type="predicted"/>
<evidence type="ECO:0000313" key="4">
    <source>
        <dbReference type="EMBL" id="THV26751.1"/>
    </source>
</evidence>
<keyword evidence="1" id="KW-0560">Oxidoreductase</keyword>
<dbReference type="PANTHER" id="PTHR13789:SF309">
    <property type="entry name" value="PUTATIVE (AFU_ORTHOLOGUE AFUA_6G14510)-RELATED"/>
    <property type="match status" value="1"/>
</dbReference>
<dbReference type="GO" id="GO:0071949">
    <property type="term" value="F:FAD binding"/>
    <property type="evidence" value="ECO:0007669"/>
    <property type="project" value="InterPro"/>
</dbReference>
<feature type="domain" description="FAD-binding" evidence="3">
    <location>
        <begin position="3"/>
        <end position="333"/>
    </location>
</feature>
<evidence type="ECO:0000313" key="5">
    <source>
        <dbReference type="Proteomes" id="UP000305792"/>
    </source>
</evidence>
<dbReference type="PANTHER" id="PTHR13789">
    <property type="entry name" value="MONOOXYGENASE"/>
    <property type="match status" value="1"/>
</dbReference>
<dbReference type="EMBL" id="STGX01000013">
    <property type="protein sequence ID" value="THV26751.1"/>
    <property type="molecule type" value="Genomic_DNA"/>
</dbReference>